<dbReference type="AlphaFoldDB" id="A0A6N9T1Y4"/>
<dbReference type="EMBL" id="JAAAMG010000008">
    <property type="protein sequence ID" value="NDW05191.1"/>
    <property type="molecule type" value="Genomic_DNA"/>
</dbReference>
<accession>A0A6N9T1Y4</accession>
<keyword evidence="3" id="KW-1185">Reference proteome</keyword>
<feature type="region of interest" description="Disordered" evidence="1">
    <location>
        <begin position="1"/>
        <end position="26"/>
    </location>
</feature>
<evidence type="ECO:0000313" key="3">
    <source>
        <dbReference type="Proteomes" id="UP000469011"/>
    </source>
</evidence>
<name>A0A6N9T1Y4_9HYPH</name>
<comment type="caution">
    <text evidence="2">The sequence shown here is derived from an EMBL/GenBank/DDBJ whole genome shotgun (WGS) entry which is preliminary data.</text>
</comment>
<evidence type="ECO:0000313" key="2">
    <source>
        <dbReference type="EMBL" id="NDW05191.1"/>
    </source>
</evidence>
<evidence type="ECO:0000256" key="1">
    <source>
        <dbReference type="SAM" id="MobiDB-lite"/>
    </source>
</evidence>
<dbReference type="Proteomes" id="UP000469011">
    <property type="component" value="Unassembled WGS sequence"/>
</dbReference>
<organism evidence="2 3">
    <name type="scientific">Jiella pacifica</name>
    <dbReference type="NCBI Taxonomy" id="2696469"/>
    <lineage>
        <taxon>Bacteria</taxon>
        <taxon>Pseudomonadati</taxon>
        <taxon>Pseudomonadota</taxon>
        <taxon>Alphaproteobacteria</taxon>
        <taxon>Hyphomicrobiales</taxon>
        <taxon>Aurantimonadaceae</taxon>
        <taxon>Jiella</taxon>
    </lineage>
</organism>
<gene>
    <name evidence="2" type="ORF">GTK09_12220</name>
</gene>
<dbReference type="RefSeq" id="WP_163463431.1">
    <property type="nucleotide sequence ID" value="NZ_JAAAMG010000008.1"/>
</dbReference>
<protein>
    <submittedName>
        <fullName evidence="2">Uncharacterized protein</fullName>
    </submittedName>
</protein>
<proteinExistence type="predicted"/>
<sequence>MATEAMKYARFSHPTHGNYDNPEAVLNDDRLTDNEKRTVLDEWRSSLKHVLLNEPDAPQVKTTSKSLDDAAAKLAAGKI</sequence>
<reference evidence="2 3" key="1">
    <citation type="submission" date="2020-01" db="EMBL/GenBank/DDBJ databases">
        <title>Jiella pacifica sp. nov.</title>
        <authorList>
            <person name="Xue Z."/>
            <person name="Zhu S."/>
            <person name="Chen J."/>
            <person name="Yang J."/>
        </authorList>
    </citation>
    <scope>NUCLEOTIDE SEQUENCE [LARGE SCALE GENOMIC DNA]</scope>
    <source>
        <strain evidence="2 3">40Bstr34</strain>
    </source>
</reference>